<proteinExistence type="predicted"/>
<protein>
    <recommendedName>
        <fullName evidence="1">SGNH hydrolase-type esterase domain-containing protein</fullName>
    </recommendedName>
</protein>
<dbReference type="EMBL" id="CP007056">
    <property type="protein sequence ID" value="AHG01363.1"/>
    <property type="molecule type" value="Genomic_DNA"/>
</dbReference>
<accession>W0JWD3</accession>
<dbReference type="PATRIC" id="fig|797299.3.peg.3109"/>
<dbReference type="eggNOG" id="arCOG10209">
    <property type="taxonomic scope" value="Archaea"/>
</dbReference>
<sequence length="349" mass="38063">MPGYGFDMDYDGIQFHNVGEILPAEDRDGHLIQRVPEVVRTELNEGAQSRLRHPAGVELRFVPDGPVTVTLSTVPGGSSAEGTVRVFWGPIQGSTEVVVGDEPTTLEVELPAKLADLEPSAREDLAFDPRVCRIQLPGEHRGGPMVYHGLEGTVRPPRDDELPGRRYLAYGTSITEGEAPLGEHLTYVSQTARRLEADLLNLGSCGTAYCDAAMADHIAARDDWDIATLSISVNMVGTFSLETFRDRAERMIDRVAGANPDKPVVAITIFRNARDVCQSEDPDGLCERFREELRAVVAETPHENVHLLEGPELLPTIEGLTPDLVHPGDNAMITMGENLAAELEAVLED</sequence>
<dbReference type="KEGG" id="hlr:HALLA_02975"/>
<organism evidence="2 3">
    <name type="scientific">Halostagnicola larsenii XH-48</name>
    <dbReference type="NCBI Taxonomy" id="797299"/>
    <lineage>
        <taxon>Archaea</taxon>
        <taxon>Methanobacteriati</taxon>
        <taxon>Methanobacteriota</taxon>
        <taxon>Stenosarchaea group</taxon>
        <taxon>Halobacteria</taxon>
        <taxon>Halobacteriales</taxon>
        <taxon>Natrialbaceae</taxon>
        <taxon>Halostagnicola</taxon>
    </lineage>
</organism>
<dbReference type="Gene3D" id="3.40.50.1110">
    <property type="entry name" value="SGNH hydrolase"/>
    <property type="match status" value="1"/>
</dbReference>
<evidence type="ECO:0000313" key="2">
    <source>
        <dbReference type="EMBL" id="AHG01363.1"/>
    </source>
</evidence>
<gene>
    <name evidence="2" type="ORF">HALLA_02975</name>
</gene>
<dbReference type="Pfam" id="PF13472">
    <property type="entry name" value="Lipase_GDSL_2"/>
    <property type="match status" value="1"/>
</dbReference>
<dbReference type="InterPro" id="IPR036514">
    <property type="entry name" value="SGNH_hydro_sf"/>
</dbReference>
<evidence type="ECO:0000313" key="3">
    <source>
        <dbReference type="Proteomes" id="UP000019024"/>
    </source>
</evidence>
<dbReference type="Proteomes" id="UP000019024">
    <property type="component" value="Plasmid unnamed"/>
</dbReference>
<dbReference type="SUPFAM" id="SSF52266">
    <property type="entry name" value="SGNH hydrolase"/>
    <property type="match status" value="1"/>
</dbReference>
<reference evidence="2 3" key="1">
    <citation type="submission" date="2014-01" db="EMBL/GenBank/DDBJ databases">
        <authorList>
            <consortium name="DOE Joint Genome Institute"/>
            <person name="Anderson I."/>
            <person name="Huntemann M."/>
            <person name="Han J."/>
            <person name="Chen A."/>
            <person name="Kyrpides N."/>
            <person name="Mavromatis K."/>
            <person name="Markowitz V."/>
            <person name="Palaniappan K."/>
            <person name="Ivanova N."/>
            <person name="Schaumberg A."/>
            <person name="Pati A."/>
            <person name="Liolios K."/>
            <person name="Nordberg H.P."/>
            <person name="Cantor M.N."/>
            <person name="Hua S.X."/>
            <person name="Woyke T."/>
        </authorList>
    </citation>
    <scope>NUCLEOTIDE SEQUENCE [LARGE SCALE GENOMIC DNA]</scope>
    <source>
        <strain evidence="2 3">XH-48</strain>
        <plasmid evidence="3">1</plasmid>
    </source>
</reference>
<dbReference type="InterPro" id="IPR013830">
    <property type="entry name" value="SGNH_hydro"/>
</dbReference>
<keyword evidence="3" id="KW-1185">Reference proteome</keyword>
<feature type="domain" description="SGNH hydrolase-type esterase" evidence="1">
    <location>
        <begin position="169"/>
        <end position="329"/>
    </location>
</feature>
<evidence type="ECO:0000259" key="1">
    <source>
        <dbReference type="Pfam" id="PF13472"/>
    </source>
</evidence>
<dbReference type="HOGENOM" id="CLU_820414_0_0_2"/>
<name>W0JWD3_9EURY</name>
<dbReference type="AlphaFoldDB" id="W0JWD3"/>
<keyword evidence="2" id="KW-0614">Plasmid</keyword>
<geneLocation type="plasmid" evidence="2">
    <name>unnamed</name>
</geneLocation>